<feature type="domain" description="PpiC" evidence="3">
    <location>
        <begin position="262"/>
        <end position="357"/>
    </location>
</feature>
<dbReference type="Pfam" id="PF07833">
    <property type="entry name" value="Cu_amine_oxidN1"/>
    <property type="match status" value="1"/>
</dbReference>
<dbReference type="InterPro" id="IPR012854">
    <property type="entry name" value="Cu_amine_oxidase-like_N"/>
</dbReference>
<organism evidence="4 5">
    <name type="scientific">Congzhengia minquanensis</name>
    <dbReference type="NCBI Taxonomy" id="2763657"/>
    <lineage>
        <taxon>Bacteria</taxon>
        <taxon>Bacillati</taxon>
        <taxon>Bacillota</taxon>
        <taxon>Clostridia</taxon>
        <taxon>Eubacteriales</taxon>
        <taxon>Oscillospiraceae</taxon>
        <taxon>Congzhengia</taxon>
    </lineage>
</organism>
<evidence type="ECO:0000259" key="3">
    <source>
        <dbReference type="PROSITE" id="PS50198"/>
    </source>
</evidence>
<dbReference type="PANTHER" id="PTHR47245:SF2">
    <property type="entry name" value="PEPTIDYL-PROLYL CIS-TRANS ISOMERASE HP_0175-RELATED"/>
    <property type="match status" value="1"/>
</dbReference>
<dbReference type="Proteomes" id="UP000611762">
    <property type="component" value="Unassembled WGS sequence"/>
</dbReference>
<dbReference type="InterPro" id="IPR050245">
    <property type="entry name" value="PrsA_foldase"/>
</dbReference>
<dbReference type="InterPro" id="IPR000297">
    <property type="entry name" value="PPIase_PpiC"/>
</dbReference>
<evidence type="ECO:0000313" key="5">
    <source>
        <dbReference type="Proteomes" id="UP000611762"/>
    </source>
</evidence>
<proteinExistence type="predicted"/>
<dbReference type="InterPro" id="IPR046357">
    <property type="entry name" value="PPIase_dom_sf"/>
</dbReference>
<dbReference type="RefSeq" id="WP_249313797.1">
    <property type="nucleotide sequence ID" value="NZ_JACRSU010000006.1"/>
</dbReference>
<sequence length="385" mass="42399">MFKRIALIFSAVTFMFSTCAYAKTVEFIIDKPTYASIDKYEKETNALLAAPFIQNDRTMIPVRAVSESFGSLVSWDPNTRTVTISKDSKTVKLTIDSLTANVDGTETALDAAPCIVSDTTFVPVRFVSEALGYNVNFVPRTRSVLVCDRADYMTVNGKAVTYPEYEAMRYVLATPELTGVDLTNSTKAYLLKNAVLSVAADKASVGLTQQSDQAINLALEQYDENLPFTIGAFALLMENEEKGFAYIDSVYSASEVQNAYETDYICAKHILIRSGTDSEQQATATKAYEQAASVADFDKLIEDFGEDPGVINNPDGYVFSKGEMIDAFETAAYSLKIGEISKPVKSEYGYHIIKRLPLPALSEITEQELIFNLYVAPLMNSSVVE</sequence>
<dbReference type="GO" id="GO:0003755">
    <property type="term" value="F:peptidyl-prolyl cis-trans isomerase activity"/>
    <property type="evidence" value="ECO:0007669"/>
    <property type="project" value="UniProtKB-KW"/>
</dbReference>
<reference evidence="4" key="1">
    <citation type="submission" date="2020-08" db="EMBL/GenBank/DDBJ databases">
        <title>Genome public.</title>
        <authorList>
            <person name="Liu C."/>
            <person name="Sun Q."/>
        </authorList>
    </citation>
    <scope>NUCLEOTIDE SEQUENCE</scope>
    <source>
        <strain evidence="4">H8</strain>
    </source>
</reference>
<dbReference type="InterPro" id="IPR036582">
    <property type="entry name" value="Mao_N_sf"/>
</dbReference>
<keyword evidence="1 4" id="KW-0413">Isomerase</keyword>
<dbReference type="SUPFAM" id="SSF54534">
    <property type="entry name" value="FKBP-like"/>
    <property type="match status" value="1"/>
</dbReference>
<feature type="signal peptide" evidence="2">
    <location>
        <begin position="1"/>
        <end position="22"/>
    </location>
</feature>
<dbReference type="PROSITE" id="PS50198">
    <property type="entry name" value="PPIC_PPIASE_2"/>
    <property type="match status" value="1"/>
</dbReference>
<dbReference type="AlphaFoldDB" id="A0A926DMN6"/>
<dbReference type="Gene3D" id="3.10.50.40">
    <property type="match status" value="1"/>
</dbReference>
<dbReference type="EMBL" id="JACRSU010000006">
    <property type="protein sequence ID" value="MBC8541808.1"/>
    <property type="molecule type" value="Genomic_DNA"/>
</dbReference>
<keyword evidence="1" id="KW-0697">Rotamase</keyword>
<comment type="caution">
    <text evidence="4">The sequence shown here is derived from an EMBL/GenBank/DDBJ whole genome shotgun (WGS) entry which is preliminary data.</text>
</comment>
<dbReference type="SUPFAM" id="SSF55383">
    <property type="entry name" value="Copper amine oxidase, domain N"/>
    <property type="match status" value="1"/>
</dbReference>
<accession>A0A926DMN6</accession>
<feature type="chain" id="PRO_5037622952" evidence="2">
    <location>
        <begin position="23"/>
        <end position="385"/>
    </location>
</feature>
<dbReference type="Pfam" id="PF00639">
    <property type="entry name" value="Rotamase"/>
    <property type="match status" value="1"/>
</dbReference>
<keyword evidence="2" id="KW-0732">Signal</keyword>
<keyword evidence="5" id="KW-1185">Reference proteome</keyword>
<protein>
    <submittedName>
        <fullName evidence="4">Peptidylprolyl isomerase</fullName>
    </submittedName>
</protein>
<evidence type="ECO:0000256" key="1">
    <source>
        <dbReference type="PROSITE-ProRule" id="PRU00278"/>
    </source>
</evidence>
<name>A0A926DMN6_9FIRM</name>
<dbReference type="Gene3D" id="3.30.457.10">
    <property type="entry name" value="Copper amine oxidase-like, N-terminal domain"/>
    <property type="match status" value="1"/>
</dbReference>
<evidence type="ECO:0000313" key="4">
    <source>
        <dbReference type="EMBL" id="MBC8541808.1"/>
    </source>
</evidence>
<dbReference type="PANTHER" id="PTHR47245">
    <property type="entry name" value="PEPTIDYLPROLYL ISOMERASE"/>
    <property type="match status" value="1"/>
</dbReference>
<evidence type="ECO:0000256" key="2">
    <source>
        <dbReference type="SAM" id="SignalP"/>
    </source>
</evidence>
<gene>
    <name evidence="4" type="ORF">H8698_12540</name>
</gene>